<dbReference type="CDD" id="cd08414">
    <property type="entry name" value="PBP2_LTTR_aromatics_like"/>
    <property type="match status" value="1"/>
</dbReference>
<sequence>MIEVRQARYFLAVAETLHFGRAAEQLAMSQPPLSQAILQLERRLGVRLFDRSGRQVTLTETGRAFAAECRTLVAAARRAEEVATQAEAGLVGTLRVGVVTSALSEPLLGTLAAFRQARPRVELRITEWDTGSAQQALLQHEIDIAVVRPSAPVRGLRARPWRHDEFVIALPPDHPLAADAPHPVDLARFADDPWVWLRREASPDYHDQLMATCRRAGLTPDVRHLAQSILTQLAMVRCGLGVTLVPNITAASTEPPVPFRPLKARADLVELSLVSRDGGTEEPLTREFLHIADIAG</sequence>
<dbReference type="PANTHER" id="PTHR30346:SF0">
    <property type="entry name" value="HCA OPERON TRANSCRIPTIONAL ACTIVATOR HCAR"/>
    <property type="match status" value="1"/>
</dbReference>
<dbReference type="EMBL" id="CP108222">
    <property type="protein sequence ID" value="WTT15558.1"/>
    <property type="molecule type" value="Genomic_DNA"/>
</dbReference>
<gene>
    <name evidence="6" type="ORF">OHA22_08505</name>
</gene>
<keyword evidence="2" id="KW-0805">Transcription regulation</keyword>
<evidence type="ECO:0000256" key="3">
    <source>
        <dbReference type="ARBA" id="ARBA00023125"/>
    </source>
</evidence>
<organism evidence="6">
    <name type="scientific">Streptomyces sp. NBC_00093</name>
    <dbReference type="NCBI Taxonomy" id="2975649"/>
    <lineage>
        <taxon>Bacteria</taxon>
        <taxon>Bacillati</taxon>
        <taxon>Actinomycetota</taxon>
        <taxon>Actinomycetes</taxon>
        <taxon>Kitasatosporales</taxon>
        <taxon>Streptomycetaceae</taxon>
        <taxon>Streptomyces</taxon>
    </lineage>
</organism>
<evidence type="ECO:0000259" key="5">
    <source>
        <dbReference type="PROSITE" id="PS50931"/>
    </source>
</evidence>
<dbReference type="Pfam" id="PF00126">
    <property type="entry name" value="HTH_1"/>
    <property type="match status" value="1"/>
</dbReference>
<reference evidence="6" key="1">
    <citation type="submission" date="2022-10" db="EMBL/GenBank/DDBJ databases">
        <title>The complete genomes of actinobacterial strains from the NBC collection.</title>
        <authorList>
            <person name="Joergensen T.S."/>
            <person name="Alvarez Arevalo M."/>
            <person name="Sterndorff E.B."/>
            <person name="Faurdal D."/>
            <person name="Vuksanovic O."/>
            <person name="Mourched A.-S."/>
            <person name="Charusanti P."/>
            <person name="Shaw S."/>
            <person name="Blin K."/>
            <person name="Weber T."/>
        </authorList>
    </citation>
    <scope>NUCLEOTIDE SEQUENCE</scope>
    <source>
        <strain evidence="6">NBC_00093</strain>
    </source>
</reference>
<evidence type="ECO:0000256" key="2">
    <source>
        <dbReference type="ARBA" id="ARBA00023015"/>
    </source>
</evidence>
<dbReference type="SUPFAM" id="SSF53850">
    <property type="entry name" value="Periplasmic binding protein-like II"/>
    <property type="match status" value="1"/>
</dbReference>
<dbReference type="SUPFAM" id="SSF46785">
    <property type="entry name" value="Winged helix' DNA-binding domain"/>
    <property type="match status" value="1"/>
</dbReference>
<accession>A0AAU1ZW85</accession>
<dbReference type="InterPro" id="IPR036390">
    <property type="entry name" value="WH_DNA-bd_sf"/>
</dbReference>
<feature type="domain" description="HTH lysR-type" evidence="5">
    <location>
        <begin position="2"/>
        <end position="59"/>
    </location>
</feature>
<dbReference type="Pfam" id="PF03466">
    <property type="entry name" value="LysR_substrate"/>
    <property type="match status" value="1"/>
</dbReference>
<dbReference type="PROSITE" id="PS50931">
    <property type="entry name" value="HTH_LYSR"/>
    <property type="match status" value="1"/>
</dbReference>
<keyword evidence="3" id="KW-0238">DNA-binding</keyword>
<protein>
    <submittedName>
        <fullName evidence="6">LysR family transcriptional regulator</fullName>
    </submittedName>
</protein>
<dbReference type="GO" id="GO:0003677">
    <property type="term" value="F:DNA binding"/>
    <property type="evidence" value="ECO:0007669"/>
    <property type="project" value="UniProtKB-KW"/>
</dbReference>
<keyword evidence="4" id="KW-0804">Transcription</keyword>
<dbReference type="FunFam" id="1.10.10.10:FF:000001">
    <property type="entry name" value="LysR family transcriptional regulator"/>
    <property type="match status" value="1"/>
</dbReference>
<dbReference type="Gene3D" id="3.40.190.10">
    <property type="entry name" value="Periplasmic binding protein-like II"/>
    <property type="match status" value="2"/>
</dbReference>
<evidence type="ECO:0000256" key="1">
    <source>
        <dbReference type="ARBA" id="ARBA00009437"/>
    </source>
</evidence>
<dbReference type="GO" id="GO:0032993">
    <property type="term" value="C:protein-DNA complex"/>
    <property type="evidence" value="ECO:0007669"/>
    <property type="project" value="TreeGrafter"/>
</dbReference>
<dbReference type="InterPro" id="IPR000847">
    <property type="entry name" value="LysR_HTH_N"/>
</dbReference>
<dbReference type="Gene3D" id="1.10.10.10">
    <property type="entry name" value="Winged helix-like DNA-binding domain superfamily/Winged helix DNA-binding domain"/>
    <property type="match status" value="1"/>
</dbReference>
<comment type="similarity">
    <text evidence="1">Belongs to the LysR transcriptional regulatory family.</text>
</comment>
<dbReference type="PRINTS" id="PR00039">
    <property type="entry name" value="HTHLYSR"/>
</dbReference>
<dbReference type="InterPro" id="IPR005119">
    <property type="entry name" value="LysR_subst-bd"/>
</dbReference>
<dbReference type="GO" id="GO:0003700">
    <property type="term" value="F:DNA-binding transcription factor activity"/>
    <property type="evidence" value="ECO:0007669"/>
    <property type="project" value="InterPro"/>
</dbReference>
<evidence type="ECO:0000256" key="4">
    <source>
        <dbReference type="ARBA" id="ARBA00023163"/>
    </source>
</evidence>
<dbReference type="PANTHER" id="PTHR30346">
    <property type="entry name" value="TRANSCRIPTIONAL DUAL REGULATOR HCAR-RELATED"/>
    <property type="match status" value="1"/>
</dbReference>
<name>A0AAU1ZW85_9ACTN</name>
<proteinExistence type="inferred from homology"/>
<dbReference type="AlphaFoldDB" id="A0AAU1ZW85"/>
<evidence type="ECO:0000313" key="6">
    <source>
        <dbReference type="EMBL" id="WTT15558.1"/>
    </source>
</evidence>
<dbReference type="InterPro" id="IPR036388">
    <property type="entry name" value="WH-like_DNA-bd_sf"/>
</dbReference>